<sequence length="74" mass="8386">MKFCSTYLHSFENASGETEYWRISLVRIGNGFTLGTAHGPARNITIPCYIANQNEKEALKTMLLAIKQRLISEH</sequence>
<keyword evidence="2" id="KW-1185">Reference proteome</keyword>
<protein>
    <submittedName>
        <fullName evidence="1">Uncharacterized protein</fullName>
    </submittedName>
</protein>
<organism evidence="1 2">
    <name type="scientific">Desulforamulus putei DSM 12395</name>
    <dbReference type="NCBI Taxonomy" id="1121429"/>
    <lineage>
        <taxon>Bacteria</taxon>
        <taxon>Bacillati</taxon>
        <taxon>Bacillota</taxon>
        <taxon>Clostridia</taxon>
        <taxon>Eubacteriales</taxon>
        <taxon>Peptococcaceae</taxon>
        <taxon>Desulforamulus</taxon>
    </lineage>
</organism>
<evidence type="ECO:0000313" key="2">
    <source>
        <dbReference type="Proteomes" id="UP000184148"/>
    </source>
</evidence>
<accession>A0A1M4ZQ13</accession>
<gene>
    <name evidence="1" type="ORF">SAMN02745133_02064</name>
</gene>
<evidence type="ECO:0000313" key="1">
    <source>
        <dbReference type="EMBL" id="SHF20139.1"/>
    </source>
</evidence>
<name>A0A1M4ZQ13_9FIRM</name>
<reference evidence="2" key="1">
    <citation type="submission" date="2016-11" db="EMBL/GenBank/DDBJ databases">
        <authorList>
            <person name="Varghese N."/>
            <person name="Submissions S."/>
        </authorList>
    </citation>
    <scope>NUCLEOTIDE SEQUENCE [LARGE SCALE GENOMIC DNA]</scope>
    <source>
        <strain evidence="2">DSM 12395</strain>
    </source>
</reference>
<dbReference type="AlphaFoldDB" id="A0A1M4ZQ13"/>
<dbReference type="EMBL" id="FQUY01000014">
    <property type="protein sequence ID" value="SHF20139.1"/>
    <property type="molecule type" value="Genomic_DNA"/>
</dbReference>
<dbReference type="Proteomes" id="UP000184148">
    <property type="component" value="Unassembled WGS sequence"/>
</dbReference>
<proteinExistence type="predicted"/>